<dbReference type="Proteomes" id="UP001138686">
    <property type="component" value="Unassembled WGS sequence"/>
</dbReference>
<evidence type="ECO:0000313" key="2">
    <source>
        <dbReference type="Proteomes" id="UP001138686"/>
    </source>
</evidence>
<dbReference type="RefSeq" id="WP_219052680.1">
    <property type="nucleotide sequence ID" value="NZ_JAHWDP010000003.1"/>
</dbReference>
<evidence type="ECO:0000313" key="1">
    <source>
        <dbReference type="EMBL" id="MBW2938178.1"/>
    </source>
</evidence>
<reference evidence="1" key="1">
    <citation type="submission" date="2021-07" db="EMBL/GenBank/DDBJ databases">
        <title>Aureisphaera sp. CAU 1614 isolated from sea sediment.</title>
        <authorList>
            <person name="Kim W."/>
        </authorList>
    </citation>
    <scope>NUCLEOTIDE SEQUENCE</scope>
    <source>
        <strain evidence="1">CAU 1614</strain>
    </source>
</reference>
<name>A0A9X1JXJ0_9FLAO</name>
<sequence>MKKSQIIFAMVFCSTIHSISQVGIGTNNPQATLEVAGTVRITNLSVGDTNEITLAGQTTTRTLNKTALGANLIITDNSLNTAPVSGTVGDFNLGPLQGGTIQNLDLGLAPGAYNSRATFIRVYGYMLGTNISGITDGVDGRHVALYFSETSGISILEDSLLAQPKNRIKTAATSQLSISGEGFIDLVYDADAGPDGLGRWIVIKFRG</sequence>
<comment type="caution">
    <text evidence="1">The sequence shown here is derived from an EMBL/GenBank/DDBJ whole genome shotgun (WGS) entry which is preliminary data.</text>
</comment>
<accession>A0A9X1JXJ0</accession>
<dbReference type="AlphaFoldDB" id="A0A9X1JXJ0"/>
<protein>
    <submittedName>
        <fullName evidence="1">Uncharacterized protein</fullName>
    </submittedName>
</protein>
<gene>
    <name evidence="1" type="ORF">KXJ69_08675</name>
</gene>
<proteinExistence type="predicted"/>
<dbReference type="EMBL" id="JAHWDP010000003">
    <property type="protein sequence ID" value="MBW2938178.1"/>
    <property type="molecule type" value="Genomic_DNA"/>
</dbReference>
<keyword evidence="2" id="KW-1185">Reference proteome</keyword>
<organism evidence="1 2">
    <name type="scientific">Halomarinibacterium sedimenti</name>
    <dbReference type="NCBI Taxonomy" id="2857106"/>
    <lineage>
        <taxon>Bacteria</taxon>
        <taxon>Pseudomonadati</taxon>
        <taxon>Bacteroidota</taxon>
        <taxon>Flavobacteriia</taxon>
        <taxon>Flavobacteriales</taxon>
        <taxon>Flavobacteriaceae</taxon>
        <taxon>Halomarinibacterium</taxon>
    </lineage>
</organism>